<accession>A0A917UV93</accession>
<evidence type="ECO:0000313" key="2">
    <source>
        <dbReference type="Proteomes" id="UP000635726"/>
    </source>
</evidence>
<proteinExistence type="predicted"/>
<evidence type="ECO:0000313" key="1">
    <source>
        <dbReference type="EMBL" id="GGJ87240.1"/>
    </source>
</evidence>
<reference evidence="1" key="1">
    <citation type="journal article" date="2014" name="Int. J. Syst. Evol. Microbiol.">
        <title>Complete genome sequence of Corynebacterium casei LMG S-19264T (=DSM 44701T), isolated from a smear-ripened cheese.</title>
        <authorList>
            <consortium name="US DOE Joint Genome Institute (JGI-PGF)"/>
            <person name="Walter F."/>
            <person name="Albersmeier A."/>
            <person name="Kalinowski J."/>
            <person name="Ruckert C."/>
        </authorList>
    </citation>
    <scope>NUCLEOTIDE SEQUENCE</scope>
    <source>
        <strain evidence="1">JCM 14371</strain>
    </source>
</reference>
<dbReference type="AlphaFoldDB" id="A0A917UV93"/>
<name>A0A917UV93_9DEIO</name>
<dbReference type="EMBL" id="BMOE01000017">
    <property type="protein sequence ID" value="GGJ87240.1"/>
    <property type="molecule type" value="Genomic_DNA"/>
</dbReference>
<comment type="caution">
    <text evidence="1">The sequence shown here is derived from an EMBL/GenBank/DDBJ whole genome shotgun (WGS) entry which is preliminary data.</text>
</comment>
<organism evidence="1 2">
    <name type="scientific">Deinococcus aquiradiocola</name>
    <dbReference type="NCBI Taxonomy" id="393059"/>
    <lineage>
        <taxon>Bacteria</taxon>
        <taxon>Thermotogati</taxon>
        <taxon>Deinococcota</taxon>
        <taxon>Deinococci</taxon>
        <taxon>Deinococcales</taxon>
        <taxon>Deinococcaceae</taxon>
        <taxon>Deinococcus</taxon>
    </lineage>
</organism>
<gene>
    <name evidence="1" type="ORF">GCM10008939_34100</name>
</gene>
<keyword evidence="2" id="KW-1185">Reference proteome</keyword>
<protein>
    <submittedName>
        <fullName evidence="1">Uncharacterized protein</fullName>
    </submittedName>
</protein>
<dbReference type="Proteomes" id="UP000635726">
    <property type="component" value="Unassembled WGS sequence"/>
</dbReference>
<sequence length="44" mass="4637">MARKVSPCSKNAVGAQTDIRIKSTVETAQPRGLDPVAVLAGLMR</sequence>
<reference evidence="1" key="2">
    <citation type="submission" date="2020-09" db="EMBL/GenBank/DDBJ databases">
        <authorList>
            <person name="Sun Q."/>
            <person name="Ohkuma M."/>
        </authorList>
    </citation>
    <scope>NUCLEOTIDE SEQUENCE</scope>
    <source>
        <strain evidence="1">JCM 14371</strain>
    </source>
</reference>